<name>A0ABP9Y0I7_9FUNG</name>
<dbReference type="PANTHER" id="PTHR10953">
    <property type="entry name" value="UBIQUITIN-ACTIVATING ENZYME E1"/>
    <property type="match status" value="1"/>
</dbReference>
<protein>
    <recommendedName>
        <fullName evidence="2">THIF-type NAD/FAD binding fold domain-containing protein</fullName>
    </recommendedName>
</protein>
<dbReference type="Gene3D" id="3.40.50.720">
    <property type="entry name" value="NAD(P)-binding Rossmann-like Domain"/>
    <property type="match status" value="1"/>
</dbReference>
<keyword evidence="4" id="KW-1185">Reference proteome</keyword>
<comment type="caution">
    <text evidence="3">The sequence shown here is derived from an EMBL/GenBank/DDBJ whole genome shotgun (WGS) entry which is preliminary data.</text>
</comment>
<dbReference type="PANTHER" id="PTHR10953:SF29">
    <property type="entry name" value="NEDD8-ACTIVATING ENZYME E1 REGULATORY SUBUNIT"/>
    <property type="match status" value="1"/>
</dbReference>
<dbReference type="Proteomes" id="UP001476247">
    <property type="component" value="Unassembled WGS sequence"/>
</dbReference>
<evidence type="ECO:0000256" key="1">
    <source>
        <dbReference type="SAM" id="MobiDB-lite"/>
    </source>
</evidence>
<evidence type="ECO:0000313" key="4">
    <source>
        <dbReference type="Proteomes" id="UP001476247"/>
    </source>
</evidence>
<dbReference type="EMBL" id="BAABUJ010000015">
    <property type="protein sequence ID" value="GAA5800471.1"/>
    <property type="molecule type" value="Genomic_DNA"/>
</dbReference>
<evidence type="ECO:0000259" key="2">
    <source>
        <dbReference type="Pfam" id="PF00899"/>
    </source>
</evidence>
<gene>
    <name evidence="3" type="ORF">HPULCUR_005901</name>
</gene>
<dbReference type="InterPro" id="IPR000594">
    <property type="entry name" value="ThiF_NAD_FAD-bd"/>
</dbReference>
<evidence type="ECO:0000313" key="3">
    <source>
        <dbReference type="EMBL" id="GAA5800471.1"/>
    </source>
</evidence>
<organism evidence="3 4">
    <name type="scientific">Helicostylum pulchrum</name>
    <dbReference type="NCBI Taxonomy" id="562976"/>
    <lineage>
        <taxon>Eukaryota</taxon>
        <taxon>Fungi</taxon>
        <taxon>Fungi incertae sedis</taxon>
        <taxon>Mucoromycota</taxon>
        <taxon>Mucoromycotina</taxon>
        <taxon>Mucoromycetes</taxon>
        <taxon>Mucorales</taxon>
        <taxon>Mucorineae</taxon>
        <taxon>Mucoraceae</taxon>
        <taxon>Helicostylum</taxon>
    </lineage>
</organism>
<sequence length="145" mass="16018">MIKGISTGVGHVTIIDNSKVTKQDIQNNFFLDPESTGQSKSKSTAELLQELNEDASVAHEEKNPSELIQNNPELFDPFTTIITVNMAEQEVLKLAAICNESKKTLITVKNKGLVGVFSIQAPEHTGKRKKEKRLNSGPIINYILQ</sequence>
<feature type="compositionally biased region" description="Polar residues" evidence="1">
    <location>
        <begin position="31"/>
        <end position="46"/>
    </location>
</feature>
<dbReference type="SUPFAM" id="SSF69572">
    <property type="entry name" value="Activating enzymes of the ubiquitin-like proteins"/>
    <property type="match status" value="1"/>
</dbReference>
<dbReference type="InterPro" id="IPR035985">
    <property type="entry name" value="Ubiquitin-activating_enz"/>
</dbReference>
<proteinExistence type="predicted"/>
<reference evidence="3 4" key="1">
    <citation type="submission" date="2024-04" db="EMBL/GenBank/DDBJ databases">
        <title>genome sequences of Mucor flavus KT1a and Helicostylum pulchrum KT1b strains isolation_sourced from the surface of a dry-aged beef.</title>
        <authorList>
            <person name="Toyotome T."/>
            <person name="Hosono M."/>
            <person name="Torimaru M."/>
            <person name="Fukuda K."/>
            <person name="Mikami N."/>
        </authorList>
    </citation>
    <scope>NUCLEOTIDE SEQUENCE [LARGE SCALE GENOMIC DNA]</scope>
    <source>
        <strain evidence="3 4">KT1b</strain>
    </source>
</reference>
<feature type="domain" description="THIF-type NAD/FAD binding fold" evidence="2">
    <location>
        <begin position="6"/>
        <end position="125"/>
    </location>
</feature>
<feature type="region of interest" description="Disordered" evidence="1">
    <location>
        <begin position="31"/>
        <end position="70"/>
    </location>
</feature>
<dbReference type="InterPro" id="IPR045886">
    <property type="entry name" value="ThiF/MoeB/HesA"/>
</dbReference>
<accession>A0ABP9Y0I7</accession>
<dbReference type="Pfam" id="PF00899">
    <property type="entry name" value="ThiF"/>
    <property type="match status" value="1"/>
</dbReference>